<reference evidence="1 2" key="1">
    <citation type="submission" date="2017-09" db="EMBL/GenBank/DDBJ databases">
        <title>Depth-based differentiation of microbial function through sediment-hosted aquifers and enrichment of novel symbionts in the deep terrestrial subsurface.</title>
        <authorList>
            <person name="Probst A.J."/>
            <person name="Ladd B."/>
            <person name="Jarett J.K."/>
            <person name="Geller-Mcgrath D.E."/>
            <person name="Sieber C.M."/>
            <person name="Emerson J.B."/>
            <person name="Anantharaman K."/>
            <person name="Thomas B.C."/>
            <person name="Malmstrom R."/>
            <person name="Stieglmeier M."/>
            <person name="Klingl A."/>
            <person name="Woyke T."/>
            <person name="Ryan C.M."/>
            <person name="Banfield J.F."/>
        </authorList>
    </citation>
    <scope>NUCLEOTIDE SEQUENCE [LARGE SCALE GENOMIC DNA]</scope>
    <source>
        <strain evidence="1">CG08_land_8_20_14_0_20_45_16</strain>
    </source>
</reference>
<gene>
    <name evidence="1" type="ORF">COT42_01215</name>
</gene>
<dbReference type="Proteomes" id="UP000231343">
    <property type="component" value="Unassembled WGS sequence"/>
</dbReference>
<dbReference type="EMBL" id="PEYM01000021">
    <property type="protein sequence ID" value="PIS31374.1"/>
    <property type="molecule type" value="Genomic_DNA"/>
</dbReference>
<evidence type="ECO:0000313" key="1">
    <source>
        <dbReference type="EMBL" id="PIS31374.1"/>
    </source>
</evidence>
<name>A0A2H0Y1B2_UNCSA</name>
<sequence>MFSASKAIPQIFPPVTLGIERVDLGRSPLRQQLLAMVKDNDVLAVLILKDSAAADDEVKEVLLSMARQDGHPCRFIAAYALRRG</sequence>
<accession>A0A2H0Y1B2</accession>
<proteinExistence type="predicted"/>
<dbReference type="AlphaFoldDB" id="A0A2H0Y1B2"/>
<evidence type="ECO:0000313" key="2">
    <source>
        <dbReference type="Proteomes" id="UP000231343"/>
    </source>
</evidence>
<protein>
    <submittedName>
        <fullName evidence="1">Uncharacterized protein</fullName>
    </submittedName>
</protein>
<organism evidence="1 2">
    <name type="scientific">Candidatus Saganbacteria bacterium CG08_land_8_20_14_0_20_45_16</name>
    <dbReference type="NCBI Taxonomy" id="2014293"/>
    <lineage>
        <taxon>Bacteria</taxon>
        <taxon>Bacillati</taxon>
        <taxon>Saganbacteria</taxon>
    </lineage>
</organism>
<comment type="caution">
    <text evidence="1">The sequence shown here is derived from an EMBL/GenBank/DDBJ whole genome shotgun (WGS) entry which is preliminary data.</text>
</comment>